<dbReference type="Pfam" id="PF00116">
    <property type="entry name" value="COX2"/>
    <property type="match status" value="1"/>
</dbReference>
<organism evidence="23 24">
    <name type="scientific">Salinisphaera japonica YTM-1</name>
    <dbReference type="NCBI Taxonomy" id="1209778"/>
    <lineage>
        <taxon>Bacteria</taxon>
        <taxon>Pseudomonadati</taxon>
        <taxon>Pseudomonadota</taxon>
        <taxon>Gammaproteobacteria</taxon>
        <taxon>Salinisphaerales</taxon>
        <taxon>Salinisphaeraceae</taxon>
        <taxon>Salinisphaera</taxon>
    </lineage>
</organism>
<evidence type="ECO:0000256" key="16">
    <source>
        <dbReference type="PROSITE-ProRule" id="PRU00433"/>
    </source>
</evidence>
<keyword evidence="4 16" id="KW-0349">Heme</keyword>
<dbReference type="GO" id="GO:0005507">
    <property type="term" value="F:copper ion binding"/>
    <property type="evidence" value="ECO:0007669"/>
    <property type="project" value="InterPro"/>
</dbReference>
<comment type="function">
    <text evidence="14 18">Subunits I and II form the functional core of the enzyme complex. Electrons originating in cytochrome c are transferred via heme a and Cu(A) to the binuclear center formed by heme a3 and Cu(B).</text>
</comment>
<dbReference type="PRINTS" id="PR01166">
    <property type="entry name" value="CYCOXIDASEII"/>
</dbReference>
<dbReference type="InterPro" id="IPR001505">
    <property type="entry name" value="Copper_CuA"/>
</dbReference>
<dbReference type="SUPFAM" id="SSF46626">
    <property type="entry name" value="Cytochrome c"/>
    <property type="match status" value="1"/>
</dbReference>
<keyword evidence="11 16" id="KW-0408">Iron</keyword>
<comment type="cofactor">
    <cofactor evidence="18">
        <name>Cu cation</name>
        <dbReference type="ChEBI" id="CHEBI:23378"/>
    </cofactor>
    <text evidence="18">Binds a copper A center.</text>
</comment>
<evidence type="ECO:0000259" key="20">
    <source>
        <dbReference type="PROSITE" id="PS50857"/>
    </source>
</evidence>
<dbReference type="PANTHER" id="PTHR22888:SF9">
    <property type="entry name" value="CYTOCHROME C OXIDASE SUBUNIT 2"/>
    <property type="match status" value="1"/>
</dbReference>
<dbReference type="EC" id="7.1.1.9" evidence="18"/>
<evidence type="ECO:0000256" key="1">
    <source>
        <dbReference type="ARBA" id="ARBA00004141"/>
    </source>
</evidence>
<dbReference type="InterPro" id="IPR002429">
    <property type="entry name" value="CcO_II-like_C"/>
</dbReference>
<reference evidence="23 24" key="1">
    <citation type="submission" date="2013-10" db="EMBL/GenBank/DDBJ databases">
        <title>Salinisphaera japonica YTM-1 Genome Sequencing.</title>
        <authorList>
            <person name="Lai Q."/>
            <person name="Li C."/>
            <person name="Shao Z."/>
        </authorList>
    </citation>
    <scope>NUCLEOTIDE SEQUENCE [LARGE SCALE GENOMIC DNA]</scope>
    <source>
        <strain evidence="23 24">YTM-1</strain>
    </source>
</reference>
<dbReference type="GO" id="GO:0042773">
    <property type="term" value="P:ATP synthesis coupled electron transport"/>
    <property type="evidence" value="ECO:0007669"/>
    <property type="project" value="TreeGrafter"/>
</dbReference>
<evidence type="ECO:0000256" key="18">
    <source>
        <dbReference type="RuleBase" id="RU004024"/>
    </source>
</evidence>
<evidence type="ECO:0000256" key="17">
    <source>
        <dbReference type="RuleBase" id="RU000456"/>
    </source>
</evidence>
<dbReference type="OrthoDB" id="9781261at2"/>
<comment type="subcellular location">
    <subcellularLocation>
        <location evidence="17">Cell membrane</location>
        <topology evidence="17">Multi-pass membrane protein</topology>
    </subcellularLocation>
    <subcellularLocation>
        <location evidence="1">Membrane</location>
        <topology evidence="1">Multi-pass membrane protein</topology>
    </subcellularLocation>
</comment>
<keyword evidence="5 17" id="KW-0679">Respiratory chain</keyword>
<keyword evidence="8" id="KW-1278">Translocase</keyword>
<evidence type="ECO:0000256" key="12">
    <source>
        <dbReference type="ARBA" id="ARBA00023008"/>
    </source>
</evidence>
<evidence type="ECO:0000256" key="8">
    <source>
        <dbReference type="ARBA" id="ARBA00022967"/>
    </source>
</evidence>
<dbReference type="Proteomes" id="UP000285310">
    <property type="component" value="Unassembled WGS sequence"/>
</dbReference>
<feature type="domain" description="Cytochrome c" evidence="22">
    <location>
        <begin position="285"/>
        <end position="364"/>
    </location>
</feature>
<keyword evidence="3 17" id="KW-0813">Transport</keyword>
<sequence>MGLVMGLAASPAAYAEWQMNLSPGATAMTHQVWDLHTAMLIICATIAIGVVAVMGWSIARHRKSRGVRPAEFHESIGIEIAWTVLPFIVLAAIAIPAASTLVSLYDTDAADVHIEITGHQWLWEYRYPDAGVHFYSRLAADSRRAELGVDGTRPQDVAHYLRDVDNPLVVPVHAKIGLSITSADVIHSWWVPALGGKKDAIPGRINKKWFTADKIGTYRGQCAELCGRGHAFMPIVVKVVSKADYLAWLKARGGRGPAADDLPDAPAAPADFDALAARDTLSRDEAMTLGKHVYNGLCSACHQRDGSGLAAAGYPALTGSDVATGPIADHIDQVIYGKNAMPAFGGQLTDAEIAAVVTYERNALGNAVGDEASPKQVEDLR</sequence>
<dbReference type="EMBL" id="AYKG01000033">
    <property type="protein sequence ID" value="ROO26797.1"/>
    <property type="molecule type" value="Genomic_DNA"/>
</dbReference>
<dbReference type="SUPFAM" id="SSF49503">
    <property type="entry name" value="Cupredoxins"/>
    <property type="match status" value="1"/>
</dbReference>
<dbReference type="NCBIfam" id="TIGR02866">
    <property type="entry name" value="CoxB"/>
    <property type="match status" value="1"/>
</dbReference>
<dbReference type="GO" id="GO:0005886">
    <property type="term" value="C:plasma membrane"/>
    <property type="evidence" value="ECO:0007669"/>
    <property type="project" value="UniProtKB-SubCell"/>
</dbReference>
<evidence type="ECO:0000256" key="11">
    <source>
        <dbReference type="ARBA" id="ARBA00023004"/>
    </source>
</evidence>
<dbReference type="InParanoid" id="A0A423PMI8"/>
<keyword evidence="12 18" id="KW-0186">Copper</keyword>
<dbReference type="Gene3D" id="1.10.760.10">
    <property type="entry name" value="Cytochrome c-like domain"/>
    <property type="match status" value="1"/>
</dbReference>
<comment type="catalytic activity">
    <reaction evidence="15 18">
        <text>4 Fe(II)-[cytochrome c] + O2 + 8 H(+)(in) = 4 Fe(III)-[cytochrome c] + 2 H2O + 4 H(+)(out)</text>
        <dbReference type="Rhea" id="RHEA:11436"/>
        <dbReference type="Rhea" id="RHEA-COMP:10350"/>
        <dbReference type="Rhea" id="RHEA-COMP:14399"/>
        <dbReference type="ChEBI" id="CHEBI:15377"/>
        <dbReference type="ChEBI" id="CHEBI:15378"/>
        <dbReference type="ChEBI" id="CHEBI:15379"/>
        <dbReference type="ChEBI" id="CHEBI:29033"/>
        <dbReference type="ChEBI" id="CHEBI:29034"/>
        <dbReference type="EC" id="7.1.1.9"/>
    </reaction>
</comment>
<dbReference type="Pfam" id="PF02790">
    <property type="entry name" value="COX2_TM"/>
    <property type="match status" value="1"/>
</dbReference>
<proteinExistence type="inferred from homology"/>
<evidence type="ECO:0000313" key="24">
    <source>
        <dbReference type="Proteomes" id="UP000285310"/>
    </source>
</evidence>
<name>A0A423PMI8_9GAMM</name>
<dbReference type="GO" id="GO:0020037">
    <property type="term" value="F:heme binding"/>
    <property type="evidence" value="ECO:0007669"/>
    <property type="project" value="InterPro"/>
</dbReference>
<keyword evidence="6 17" id="KW-0812">Transmembrane</keyword>
<dbReference type="PROSITE" id="PS00078">
    <property type="entry name" value="COX2"/>
    <property type="match status" value="1"/>
</dbReference>
<evidence type="ECO:0000256" key="19">
    <source>
        <dbReference type="SAM" id="Phobius"/>
    </source>
</evidence>
<evidence type="ECO:0000256" key="4">
    <source>
        <dbReference type="ARBA" id="ARBA00022617"/>
    </source>
</evidence>
<feature type="domain" description="Cytochrome oxidase subunit II copper A binding" evidence="20">
    <location>
        <begin position="109"/>
        <end position="251"/>
    </location>
</feature>
<keyword evidence="10 19" id="KW-1133">Transmembrane helix</keyword>
<protein>
    <recommendedName>
        <fullName evidence="18">Cytochrome c oxidase subunit 2</fullName>
        <ecNumber evidence="18">7.1.1.9</ecNumber>
    </recommendedName>
</protein>
<evidence type="ECO:0000256" key="14">
    <source>
        <dbReference type="ARBA" id="ARBA00024688"/>
    </source>
</evidence>
<evidence type="ECO:0000256" key="15">
    <source>
        <dbReference type="ARBA" id="ARBA00047816"/>
    </source>
</evidence>
<accession>A0A423PMI8</accession>
<dbReference type="InterPro" id="IPR036909">
    <property type="entry name" value="Cyt_c-like_dom_sf"/>
</dbReference>
<evidence type="ECO:0000259" key="22">
    <source>
        <dbReference type="PROSITE" id="PS51007"/>
    </source>
</evidence>
<gene>
    <name evidence="23" type="ORF">SAJA_10510</name>
</gene>
<dbReference type="PROSITE" id="PS51007">
    <property type="entry name" value="CYTC"/>
    <property type="match status" value="1"/>
</dbReference>
<comment type="similarity">
    <text evidence="2 17">Belongs to the cytochrome c oxidase subunit 2 family.</text>
</comment>
<dbReference type="InterPro" id="IPR014222">
    <property type="entry name" value="Cyt_c_oxidase_su2"/>
</dbReference>
<dbReference type="GO" id="GO:0004129">
    <property type="term" value="F:cytochrome-c oxidase activity"/>
    <property type="evidence" value="ECO:0007669"/>
    <property type="project" value="UniProtKB-EC"/>
</dbReference>
<evidence type="ECO:0000256" key="5">
    <source>
        <dbReference type="ARBA" id="ARBA00022660"/>
    </source>
</evidence>
<evidence type="ECO:0000259" key="21">
    <source>
        <dbReference type="PROSITE" id="PS50999"/>
    </source>
</evidence>
<dbReference type="InterPro" id="IPR036257">
    <property type="entry name" value="Cyt_c_oxidase_su2_TM_sf"/>
</dbReference>
<evidence type="ECO:0000256" key="2">
    <source>
        <dbReference type="ARBA" id="ARBA00007866"/>
    </source>
</evidence>
<keyword evidence="13 19" id="KW-0472">Membrane</keyword>
<dbReference type="SUPFAM" id="SSF81464">
    <property type="entry name" value="Cytochrome c oxidase subunit II-like, transmembrane region"/>
    <property type="match status" value="1"/>
</dbReference>
<dbReference type="PROSITE" id="PS50857">
    <property type="entry name" value="COX2_CUA"/>
    <property type="match status" value="1"/>
</dbReference>
<feature type="transmembrane region" description="Helical" evidence="19">
    <location>
        <begin position="80"/>
        <end position="105"/>
    </location>
</feature>
<dbReference type="Gene3D" id="1.10.287.90">
    <property type="match status" value="1"/>
</dbReference>
<evidence type="ECO:0000256" key="7">
    <source>
        <dbReference type="ARBA" id="ARBA00022723"/>
    </source>
</evidence>
<dbReference type="InterPro" id="IPR011759">
    <property type="entry name" value="Cyt_c_oxidase_su2_TM_dom"/>
</dbReference>
<dbReference type="Pfam" id="PF13442">
    <property type="entry name" value="Cytochrome_CBB3"/>
    <property type="match status" value="1"/>
</dbReference>
<dbReference type="PROSITE" id="PS50999">
    <property type="entry name" value="COX2_TM"/>
    <property type="match status" value="1"/>
</dbReference>
<dbReference type="AlphaFoldDB" id="A0A423PMI8"/>
<feature type="domain" description="Cytochrome oxidase subunit II transmembrane region profile" evidence="21">
    <location>
        <begin position="13"/>
        <end position="108"/>
    </location>
</feature>
<evidence type="ECO:0000256" key="6">
    <source>
        <dbReference type="ARBA" id="ARBA00022692"/>
    </source>
</evidence>
<feature type="transmembrane region" description="Helical" evidence="19">
    <location>
        <begin position="39"/>
        <end position="59"/>
    </location>
</feature>
<dbReference type="InterPro" id="IPR008972">
    <property type="entry name" value="Cupredoxin"/>
</dbReference>
<dbReference type="GO" id="GO:0016491">
    <property type="term" value="F:oxidoreductase activity"/>
    <property type="evidence" value="ECO:0007669"/>
    <property type="project" value="InterPro"/>
</dbReference>
<evidence type="ECO:0000313" key="23">
    <source>
        <dbReference type="EMBL" id="ROO26797.1"/>
    </source>
</evidence>
<keyword evidence="9 17" id="KW-0249">Electron transport</keyword>
<evidence type="ECO:0000256" key="13">
    <source>
        <dbReference type="ARBA" id="ARBA00023136"/>
    </source>
</evidence>
<keyword evidence="24" id="KW-1185">Reference proteome</keyword>
<dbReference type="Gene3D" id="2.60.40.420">
    <property type="entry name" value="Cupredoxins - blue copper proteins"/>
    <property type="match status" value="1"/>
</dbReference>
<keyword evidence="7 16" id="KW-0479">Metal-binding</keyword>
<evidence type="ECO:0000256" key="9">
    <source>
        <dbReference type="ARBA" id="ARBA00022982"/>
    </source>
</evidence>
<dbReference type="InterPro" id="IPR009056">
    <property type="entry name" value="Cyt_c-like_dom"/>
</dbReference>
<dbReference type="PANTHER" id="PTHR22888">
    <property type="entry name" value="CYTOCHROME C OXIDASE, SUBUNIT II"/>
    <property type="match status" value="1"/>
</dbReference>
<evidence type="ECO:0000256" key="3">
    <source>
        <dbReference type="ARBA" id="ARBA00022448"/>
    </source>
</evidence>
<comment type="caution">
    <text evidence="23">The sequence shown here is derived from an EMBL/GenBank/DDBJ whole genome shotgun (WGS) entry which is preliminary data.</text>
</comment>
<evidence type="ECO:0000256" key="10">
    <source>
        <dbReference type="ARBA" id="ARBA00022989"/>
    </source>
</evidence>
<dbReference type="InterPro" id="IPR045187">
    <property type="entry name" value="CcO_II"/>
</dbReference>